<keyword evidence="2" id="KW-1185">Reference proteome</keyword>
<feature type="region of interest" description="Disordered" evidence="1">
    <location>
        <begin position="23"/>
        <end position="66"/>
    </location>
</feature>
<feature type="compositionally biased region" description="Pro residues" evidence="1">
    <location>
        <begin position="439"/>
        <end position="449"/>
    </location>
</feature>
<evidence type="ECO:0000256" key="1">
    <source>
        <dbReference type="SAM" id="MobiDB-lite"/>
    </source>
</evidence>
<dbReference type="AlphaFoldDB" id="A0A1I7XBA5"/>
<name>A0A1I7XBA5_HETBA</name>
<evidence type="ECO:0000313" key="2">
    <source>
        <dbReference type="Proteomes" id="UP000095283"/>
    </source>
</evidence>
<protein>
    <submittedName>
        <fullName evidence="3">Transcription initiation factor TFIID subunit 4</fullName>
    </submittedName>
</protein>
<evidence type="ECO:0000313" key="3">
    <source>
        <dbReference type="WBParaSite" id="Hba_14635"/>
    </source>
</evidence>
<feature type="region of interest" description="Disordered" evidence="1">
    <location>
        <begin position="86"/>
        <end position="118"/>
    </location>
</feature>
<dbReference type="WBParaSite" id="Hba_14635">
    <property type="protein sequence ID" value="Hba_14635"/>
    <property type="gene ID" value="Hba_14635"/>
</dbReference>
<sequence>MDDLLSVALSEAGLDEFLTPVINSPTENGCIPLASSSTPEGSYAPSTSSLSPSGVPSGISTTPSPAVTPASNIQSDIFEDSLSNCQSIQGTSTQSQSQTVSASTTAPLSTTNTPTNSVQNMGRVQLQSQQFTYEKSCATPPTPPIAGGVQVRTSYTTAPLSGGQAIKRIVQTPDGPKTQLLRPYVNEKGQTIYRAVRTVPVISGVAARTFSVSGTSGNPTRVVVNRSTGGTTVIDQNGHPQRIVVVRQNTPSGPVLVRKAIPAGSSVTTSSSGRGGTIIRRVVTRGGQQMEIATQPTSTFSDRNIINVKGSRLIEFHIRTTSPSSHSQVHVETGHQYASTLSPPPISRVSSTPSVRGLSRNNINRGSSIRGATVYRPLTQPSSQLLSRTSGGALVGSVSSTLQRQKMANKIHSVRSAAGAESLGTLEHMDVKRVQSPGPGRPTPKPATPTTPVSMKLTTKSQKAKDEMKSAMQTAAEKRAEIDEEVNCINICLIIR</sequence>
<accession>A0A1I7XBA5</accession>
<feature type="compositionally biased region" description="Polar residues" evidence="1">
    <location>
        <begin position="348"/>
        <end position="364"/>
    </location>
</feature>
<feature type="region of interest" description="Disordered" evidence="1">
    <location>
        <begin position="337"/>
        <end position="364"/>
    </location>
</feature>
<dbReference type="Proteomes" id="UP000095283">
    <property type="component" value="Unplaced"/>
</dbReference>
<proteinExistence type="predicted"/>
<feature type="compositionally biased region" description="Low complexity" evidence="1">
    <location>
        <begin position="41"/>
        <end position="60"/>
    </location>
</feature>
<organism evidence="2 3">
    <name type="scientific">Heterorhabditis bacteriophora</name>
    <name type="common">Entomopathogenic nematode worm</name>
    <dbReference type="NCBI Taxonomy" id="37862"/>
    <lineage>
        <taxon>Eukaryota</taxon>
        <taxon>Metazoa</taxon>
        <taxon>Ecdysozoa</taxon>
        <taxon>Nematoda</taxon>
        <taxon>Chromadorea</taxon>
        <taxon>Rhabditida</taxon>
        <taxon>Rhabditina</taxon>
        <taxon>Rhabditomorpha</taxon>
        <taxon>Strongyloidea</taxon>
        <taxon>Heterorhabditidae</taxon>
        <taxon>Heterorhabditis</taxon>
    </lineage>
</organism>
<feature type="region of interest" description="Disordered" evidence="1">
    <location>
        <begin position="432"/>
        <end position="465"/>
    </location>
</feature>
<reference evidence="3" key="1">
    <citation type="submission" date="2016-11" db="UniProtKB">
        <authorList>
            <consortium name="WormBaseParasite"/>
        </authorList>
    </citation>
    <scope>IDENTIFICATION</scope>
</reference>